<dbReference type="PANTHER" id="PTHR46732">
    <property type="entry name" value="ATP-DEPENDENT PROTEASE LA (LON) DOMAIN PROTEIN"/>
    <property type="match status" value="1"/>
</dbReference>
<name>A0A556ACD6_9BURK</name>
<dbReference type="OrthoDB" id="8558970at2"/>
<dbReference type="RefSeq" id="WP_143950469.1">
    <property type="nucleotide sequence ID" value="NZ_BAABMB010000003.1"/>
</dbReference>
<dbReference type="Pfam" id="PF02190">
    <property type="entry name" value="LON_substr_bdg"/>
    <property type="match status" value="1"/>
</dbReference>
<dbReference type="InterPro" id="IPR003111">
    <property type="entry name" value="Lon_prtase_N"/>
</dbReference>
<comment type="caution">
    <text evidence="2">The sequence shown here is derived from an EMBL/GenBank/DDBJ whole genome shotgun (WGS) entry which is preliminary data.</text>
</comment>
<accession>A0A556ACD6</accession>
<organism evidence="2 3">
    <name type="scientific">Verticiella sediminum</name>
    <dbReference type="NCBI Taxonomy" id="1247510"/>
    <lineage>
        <taxon>Bacteria</taxon>
        <taxon>Pseudomonadati</taxon>
        <taxon>Pseudomonadota</taxon>
        <taxon>Betaproteobacteria</taxon>
        <taxon>Burkholderiales</taxon>
        <taxon>Alcaligenaceae</taxon>
        <taxon>Verticiella</taxon>
    </lineage>
</organism>
<dbReference type="InterPro" id="IPR015947">
    <property type="entry name" value="PUA-like_sf"/>
</dbReference>
<evidence type="ECO:0000313" key="3">
    <source>
        <dbReference type="Proteomes" id="UP000318405"/>
    </source>
</evidence>
<evidence type="ECO:0000259" key="1">
    <source>
        <dbReference type="PROSITE" id="PS51787"/>
    </source>
</evidence>
<dbReference type="Gene3D" id="2.30.130.40">
    <property type="entry name" value="LON domain-like"/>
    <property type="match status" value="1"/>
</dbReference>
<sequence>MSALSLFPLGNALFPDGSLQLRIFEVRYLDLIRRCVADGSPFGVVVLLEGREVRTPEGHEVLADVGTLAHIEECHQPMPGLYQIRCRGGARFRLSDVAQGRYGLWEGEAAPLADDPTQPIPAALQPAADALGRLIASLQRDGTAPASMPVAPPFRLDEAGWVANRWAELLPLSPRRKRDLLAQDDPLARLGEIHAVLEEHGLLEDD</sequence>
<feature type="domain" description="Lon N-terminal" evidence="1">
    <location>
        <begin position="1"/>
        <end position="201"/>
    </location>
</feature>
<dbReference type="InterPro" id="IPR046336">
    <property type="entry name" value="Lon_prtase_N_sf"/>
</dbReference>
<evidence type="ECO:0000313" key="2">
    <source>
        <dbReference type="EMBL" id="TSH90552.1"/>
    </source>
</evidence>
<dbReference type="PANTHER" id="PTHR46732:SF8">
    <property type="entry name" value="ATP-DEPENDENT PROTEASE LA (LON) DOMAIN PROTEIN"/>
    <property type="match status" value="1"/>
</dbReference>
<protein>
    <submittedName>
        <fullName evidence="2">Peptidase S16</fullName>
    </submittedName>
</protein>
<proteinExistence type="predicted"/>
<dbReference type="EMBL" id="VLTJ01000039">
    <property type="protein sequence ID" value="TSH90552.1"/>
    <property type="molecule type" value="Genomic_DNA"/>
</dbReference>
<keyword evidence="3" id="KW-1185">Reference proteome</keyword>
<dbReference type="PROSITE" id="PS51787">
    <property type="entry name" value="LON_N"/>
    <property type="match status" value="1"/>
</dbReference>
<dbReference type="Gene3D" id="1.10.4060.10">
    <property type="entry name" value="BPP1347 like domain"/>
    <property type="match status" value="1"/>
</dbReference>
<dbReference type="SMART" id="SM00464">
    <property type="entry name" value="LON"/>
    <property type="match status" value="1"/>
</dbReference>
<dbReference type="Proteomes" id="UP000318405">
    <property type="component" value="Unassembled WGS sequence"/>
</dbReference>
<reference evidence="2 3" key="1">
    <citation type="submission" date="2019-07" db="EMBL/GenBank/DDBJ databases">
        <title>Qingshengfaniella alkalisoli gen. nov., sp. nov., isolated from saline soil.</title>
        <authorList>
            <person name="Xu L."/>
            <person name="Huang X.-X."/>
            <person name="Sun J.-Q."/>
        </authorList>
    </citation>
    <scope>NUCLEOTIDE SEQUENCE [LARGE SCALE GENOMIC DNA]</scope>
    <source>
        <strain evidence="2 3">DSM 27279</strain>
    </source>
</reference>
<gene>
    <name evidence="2" type="ORF">FOZ76_22345</name>
</gene>
<dbReference type="SUPFAM" id="SSF88697">
    <property type="entry name" value="PUA domain-like"/>
    <property type="match status" value="1"/>
</dbReference>
<dbReference type="AlphaFoldDB" id="A0A556ACD6"/>